<dbReference type="KEGG" id="ria:C7V51_03460"/>
<dbReference type="GO" id="GO:0004312">
    <property type="term" value="F:fatty acid synthase activity"/>
    <property type="evidence" value="ECO:0007669"/>
    <property type="project" value="TreeGrafter"/>
</dbReference>
<evidence type="ECO:0000256" key="3">
    <source>
        <dbReference type="ARBA" id="ARBA00022679"/>
    </source>
</evidence>
<dbReference type="InterPro" id="IPR014043">
    <property type="entry name" value="Acyl_transferase_dom"/>
</dbReference>
<dbReference type="PROSITE" id="PS00606">
    <property type="entry name" value="KS3_1"/>
    <property type="match status" value="1"/>
</dbReference>
<dbReference type="InterPro" id="IPR050091">
    <property type="entry name" value="PKS_NRPS_Biosynth_Enz"/>
</dbReference>
<evidence type="ECO:0000259" key="5">
    <source>
        <dbReference type="PROSITE" id="PS50075"/>
    </source>
</evidence>
<protein>
    <submittedName>
        <fullName evidence="7">KR domain-containing protein</fullName>
    </submittedName>
</protein>
<dbReference type="InterPro" id="IPR001227">
    <property type="entry name" value="Ac_transferase_dom_sf"/>
</dbReference>
<dbReference type="InterPro" id="IPR016039">
    <property type="entry name" value="Thiolase-like"/>
</dbReference>
<dbReference type="GO" id="GO:0006633">
    <property type="term" value="P:fatty acid biosynthetic process"/>
    <property type="evidence" value="ECO:0007669"/>
    <property type="project" value="InterPro"/>
</dbReference>
<dbReference type="GO" id="GO:0004315">
    <property type="term" value="F:3-oxoacyl-[acyl-carrier-protein] synthase activity"/>
    <property type="evidence" value="ECO:0007669"/>
    <property type="project" value="InterPro"/>
</dbReference>
<dbReference type="Pfam" id="PF16197">
    <property type="entry name" value="KAsynt_C_assoc"/>
    <property type="match status" value="1"/>
</dbReference>
<name>A0AAD1ELT9_9MICO</name>
<dbReference type="InterPro" id="IPR014031">
    <property type="entry name" value="Ketoacyl_synth_C"/>
</dbReference>
<dbReference type="GO" id="GO:0005737">
    <property type="term" value="C:cytoplasm"/>
    <property type="evidence" value="ECO:0007669"/>
    <property type="project" value="TreeGrafter"/>
</dbReference>
<dbReference type="SMART" id="SM00822">
    <property type="entry name" value="PKS_KR"/>
    <property type="match status" value="1"/>
</dbReference>
<dbReference type="Pfam" id="PF08659">
    <property type="entry name" value="KR"/>
    <property type="match status" value="1"/>
</dbReference>
<dbReference type="PANTHER" id="PTHR43775:SF37">
    <property type="entry name" value="SI:DKEY-61P9.11"/>
    <property type="match status" value="1"/>
</dbReference>
<organism evidence="7 8">
    <name type="scientific">Rathayibacter iranicus</name>
    <dbReference type="NCBI Taxonomy" id="59737"/>
    <lineage>
        <taxon>Bacteria</taxon>
        <taxon>Bacillati</taxon>
        <taxon>Actinomycetota</taxon>
        <taxon>Actinomycetes</taxon>
        <taxon>Micrococcales</taxon>
        <taxon>Microbacteriaceae</taxon>
        <taxon>Rathayibacter</taxon>
    </lineage>
</organism>
<dbReference type="Gene3D" id="3.40.50.720">
    <property type="entry name" value="NAD(P)-binding Rossmann-like Domain"/>
    <property type="match status" value="1"/>
</dbReference>
<dbReference type="InterPro" id="IPR057326">
    <property type="entry name" value="KR_dom"/>
</dbReference>
<dbReference type="InterPro" id="IPR018201">
    <property type="entry name" value="Ketoacyl_synth_AS"/>
</dbReference>
<sequence>MIDVDRKDAVPDGSGEFDIAITGMSLRFPGARSPEQFWQNLNSGVSSIQRFEEQELRDSGVSASEINDPRYVPVSGYLDGAGEFDAELFNIPRSEARIIDPQHRLFLECAWDALEDSGYNPQHLDGRRVGCYGGSGMAIYSGSRVNSYFSEYLEGDSLDTLAPLQAFVATQNDHMCMRVSHRLGLRGPSISVQTACSTGLVAVHLAAQSLLVGETDMALAGASGIHFPVKRGYLYEEGGILSPDGVCRPFDAQASGTVGGSGAAVVVLRRLEDAISDGDPIWAVVKGSAVNNDGAARAGYLAPSVEGQREVILRAQSVAGVSPQDIGFVEAHGTGTSLGDSIELTALSEVFGASAPRSVFLGSVKSGIGHLDTAAGMAGLIKAVLAVRHGIVPGTLNFREPNGILGRDDSPFNVSAASVMWPATRAVRLAGISSFGGGGTNAHVIVGPPPSPRKLHESGPYAMVLSGRTPDGLREQASAYADAVRSSEDGALTAICHTTHVGRPQFAQRAVVVAVDRDQLGVRLAALAEAVSGAPSASAEGWVGSSSDPAAPVRPVFLFSGQGSSIGPAAAALRQSPIFASALEECREASTGDADWFDALLVDAGPLKTEARLAQPALFAFQYALTRVWVSAGVTPSAVLGHSLGEYAAACASGIMTMETALALVSARGALMDKHCPPTGMLAVMASDVDVSALLEEHGIQAELAVINGDRAVVIGGAVEALAEAKVAFGPDVMTIPLPTTHAFHTSAMNPMISAFATQLDAATLRRPTVPIQPSSRGNQIPINEPGYWVDQVRNPVDFAEAFRLTAKKSRFFLEVGPTGVLTNLSRRLDRNATIIASLGGDGPVVEQLLRSAGELHVHGARVDFASIGKGAVKRGRARLPLSQRTRDDLWAKRSTSAMRRPSCSDGPPAPAEAASDTVTTRDREILPENAVESSAVATPAETLFGEVSWDDTVASLASPDNAPVQYWIVIVSAGHPYRASVLSALYEHGVVHSAGEANQLSSLRAASVEFGRLGILFLPDIDALDPWRAVADAAAILLDIVEPPPSEAVTDRVIVARFGANEDDLKLSEAGEAVDALVRCASVEHSQGSITSVSVVAEEVRSTIVPLLLSQGHEVRCFGGRVYARRLHRVGWSDPNRPRLDEDSTYVVSGGTGGLGRHVLRWLVERGARHIVVISRNVSDPAKVLLDTLREDGIDILMARADVSNPEHMRGLSAFIHSSMPPIRGVLHLAGILEDATLMNLDIAAVQRVFRPKLLGARELASMTSFDDLDFFIAFSSVASTIGSPGQSAYAAANASMEAVVRRARGEGRRGFSSVSWGPWSGAGMFASTRGQLSQSSSVLLDLAPQRAEELLDHIALSVGGDFVAARVGLRSGSRITWPINVSQLAGENWTATADRNNVNAVTSPDGSLAAALKNAPAWKRLRIFENYLCRTVSELLERPESEIDPQIPLRDFGVDSLYWVRLRNRMVADMDSNVSLTLIFNYPTILTMSAHLIGE</sequence>
<dbReference type="Proteomes" id="UP000283946">
    <property type="component" value="Chromosome"/>
</dbReference>
<dbReference type="GO" id="GO:0031177">
    <property type="term" value="F:phosphopantetheine binding"/>
    <property type="evidence" value="ECO:0007669"/>
    <property type="project" value="InterPro"/>
</dbReference>
<dbReference type="Pfam" id="PF00109">
    <property type="entry name" value="ketoacyl-synt"/>
    <property type="match status" value="1"/>
</dbReference>
<dbReference type="InterPro" id="IPR013968">
    <property type="entry name" value="PKS_KR"/>
</dbReference>
<dbReference type="PROSITE" id="PS50075">
    <property type="entry name" value="CARRIER"/>
    <property type="match status" value="1"/>
</dbReference>
<dbReference type="InterPro" id="IPR020806">
    <property type="entry name" value="PKS_PP-bd"/>
</dbReference>
<proteinExistence type="predicted"/>
<keyword evidence="3" id="KW-0808">Transferase</keyword>
<dbReference type="Gene3D" id="3.40.47.10">
    <property type="match status" value="1"/>
</dbReference>
<dbReference type="Gene3D" id="1.10.1200.10">
    <property type="entry name" value="ACP-like"/>
    <property type="match status" value="1"/>
</dbReference>
<accession>A0AAD1ELT9</accession>
<dbReference type="PANTHER" id="PTHR43775">
    <property type="entry name" value="FATTY ACID SYNTHASE"/>
    <property type="match status" value="1"/>
</dbReference>
<dbReference type="CDD" id="cd00833">
    <property type="entry name" value="PKS"/>
    <property type="match status" value="1"/>
</dbReference>
<dbReference type="SMART" id="SM01294">
    <property type="entry name" value="PKS_PP_betabranch"/>
    <property type="match status" value="1"/>
</dbReference>
<dbReference type="Pfam" id="PF00698">
    <property type="entry name" value="Acyl_transf_1"/>
    <property type="match status" value="1"/>
</dbReference>
<dbReference type="EMBL" id="CP028130">
    <property type="protein sequence ID" value="AZZ55050.1"/>
    <property type="molecule type" value="Genomic_DNA"/>
</dbReference>
<dbReference type="SUPFAM" id="SSF51735">
    <property type="entry name" value="NAD(P)-binding Rossmann-fold domains"/>
    <property type="match status" value="1"/>
</dbReference>
<dbReference type="SMART" id="SM00823">
    <property type="entry name" value="PKS_PP"/>
    <property type="match status" value="1"/>
</dbReference>
<evidence type="ECO:0000256" key="4">
    <source>
        <dbReference type="SAM" id="MobiDB-lite"/>
    </source>
</evidence>
<evidence type="ECO:0000256" key="2">
    <source>
        <dbReference type="ARBA" id="ARBA00022553"/>
    </source>
</evidence>
<reference evidence="7 8" key="1">
    <citation type="submission" date="2018-03" db="EMBL/GenBank/DDBJ databases">
        <title>Bacteriophage NCPPB3778 and a type I-E CRISPR drive the evolution of the US Biological Select Agent, Rathayibacter toxicus.</title>
        <authorList>
            <person name="Davis E.W.II."/>
            <person name="Tabima J.F."/>
            <person name="Weisberg A.J."/>
            <person name="Dantas Lopes L."/>
            <person name="Wiseman M.S."/>
            <person name="Wiseman M.S."/>
            <person name="Pupko T."/>
            <person name="Belcher M.S."/>
            <person name="Sechler A.J."/>
            <person name="Tancos M.A."/>
            <person name="Schroeder B.K."/>
            <person name="Murray T.D."/>
            <person name="Luster D.G."/>
            <person name="Schneider W.L."/>
            <person name="Rogers E."/>
            <person name="Andreote F.D."/>
            <person name="Grunwald N.J."/>
            <person name="Putnam M.L."/>
            <person name="Chang J.H."/>
        </authorList>
    </citation>
    <scope>NUCLEOTIDE SEQUENCE [LARGE SCALE GENOMIC DNA]</scope>
    <source>
        <strain evidence="7 8">NCCPB 2253</strain>
    </source>
</reference>
<dbReference type="RefSeq" id="WP_104354238.1">
    <property type="nucleotide sequence ID" value="NZ_CP028130.1"/>
</dbReference>
<dbReference type="InterPro" id="IPR016036">
    <property type="entry name" value="Malonyl_transacylase_ACP-bd"/>
</dbReference>
<dbReference type="PROSITE" id="PS52004">
    <property type="entry name" value="KS3_2"/>
    <property type="match status" value="1"/>
</dbReference>
<dbReference type="InterPro" id="IPR009081">
    <property type="entry name" value="PP-bd_ACP"/>
</dbReference>
<dbReference type="InterPro" id="IPR036736">
    <property type="entry name" value="ACP-like_sf"/>
</dbReference>
<evidence type="ECO:0000313" key="8">
    <source>
        <dbReference type="Proteomes" id="UP000283946"/>
    </source>
</evidence>
<dbReference type="InterPro" id="IPR032821">
    <property type="entry name" value="PKS_assoc"/>
</dbReference>
<evidence type="ECO:0000259" key="6">
    <source>
        <dbReference type="PROSITE" id="PS52004"/>
    </source>
</evidence>
<dbReference type="SUPFAM" id="SSF53901">
    <property type="entry name" value="Thiolase-like"/>
    <property type="match status" value="1"/>
</dbReference>
<feature type="region of interest" description="Disordered" evidence="4">
    <location>
        <begin position="891"/>
        <end position="921"/>
    </location>
</feature>
<dbReference type="SUPFAM" id="SSF52151">
    <property type="entry name" value="FabD/lysophospholipase-like"/>
    <property type="match status" value="1"/>
</dbReference>
<dbReference type="Gene3D" id="3.30.70.3290">
    <property type="match status" value="1"/>
</dbReference>
<dbReference type="SUPFAM" id="SSF47336">
    <property type="entry name" value="ACP-like"/>
    <property type="match status" value="1"/>
</dbReference>
<feature type="domain" description="Ketosynthase family 3 (KS3)" evidence="6">
    <location>
        <begin position="16"/>
        <end position="448"/>
    </location>
</feature>
<dbReference type="InterPro" id="IPR016035">
    <property type="entry name" value="Acyl_Trfase/lysoPLipase"/>
</dbReference>
<dbReference type="GO" id="GO:0071770">
    <property type="term" value="P:DIM/DIP cell wall layer assembly"/>
    <property type="evidence" value="ECO:0007669"/>
    <property type="project" value="TreeGrafter"/>
</dbReference>
<keyword evidence="2" id="KW-0597">Phosphoprotein</keyword>
<dbReference type="SMART" id="SM00827">
    <property type="entry name" value="PKS_AT"/>
    <property type="match status" value="1"/>
</dbReference>
<dbReference type="Pfam" id="PF02801">
    <property type="entry name" value="Ketoacyl-synt_C"/>
    <property type="match status" value="1"/>
</dbReference>
<dbReference type="InterPro" id="IPR036291">
    <property type="entry name" value="NAD(P)-bd_dom_sf"/>
</dbReference>
<evidence type="ECO:0000256" key="1">
    <source>
        <dbReference type="ARBA" id="ARBA00022450"/>
    </source>
</evidence>
<dbReference type="Pfam" id="PF00550">
    <property type="entry name" value="PP-binding"/>
    <property type="match status" value="1"/>
</dbReference>
<dbReference type="Gene3D" id="3.40.366.10">
    <property type="entry name" value="Malonyl-Coenzyme A Acyl Carrier Protein, domain 2"/>
    <property type="match status" value="1"/>
</dbReference>
<dbReference type="GO" id="GO:0005886">
    <property type="term" value="C:plasma membrane"/>
    <property type="evidence" value="ECO:0007669"/>
    <property type="project" value="TreeGrafter"/>
</dbReference>
<dbReference type="InterPro" id="IPR014030">
    <property type="entry name" value="Ketoacyl_synth_N"/>
</dbReference>
<evidence type="ECO:0000313" key="7">
    <source>
        <dbReference type="EMBL" id="AZZ55050.1"/>
    </source>
</evidence>
<keyword evidence="1" id="KW-0596">Phosphopantetheine</keyword>
<dbReference type="SMART" id="SM00825">
    <property type="entry name" value="PKS_KS"/>
    <property type="match status" value="1"/>
</dbReference>
<dbReference type="InterPro" id="IPR020841">
    <property type="entry name" value="PKS_Beta-ketoAc_synthase_dom"/>
</dbReference>
<feature type="domain" description="Carrier" evidence="5">
    <location>
        <begin position="1421"/>
        <end position="1497"/>
    </location>
</feature>
<gene>
    <name evidence="7" type="ORF">C7V51_03460</name>
</gene>
<dbReference type="SUPFAM" id="SSF55048">
    <property type="entry name" value="Probable ACP-binding domain of malonyl-CoA ACP transacylase"/>
    <property type="match status" value="1"/>
</dbReference>